<dbReference type="RefSeq" id="WP_071504353.1">
    <property type="nucleotide sequence ID" value="NZ_MORL01000008.1"/>
</dbReference>
<feature type="transmembrane region" description="Helical" evidence="11">
    <location>
        <begin position="140"/>
        <end position="158"/>
    </location>
</feature>
<keyword evidence="3" id="KW-0050">Antiport</keyword>
<dbReference type="NCBIfam" id="NF038006">
    <property type="entry name" value="NhaD_1"/>
    <property type="match status" value="1"/>
</dbReference>
<feature type="transmembrane region" description="Helical" evidence="11">
    <location>
        <begin position="27"/>
        <end position="46"/>
    </location>
</feature>
<dbReference type="Pfam" id="PF03600">
    <property type="entry name" value="CitMHS"/>
    <property type="match status" value="1"/>
</dbReference>
<keyword evidence="8 11" id="KW-0472">Membrane</keyword>
<feature type="transmembrane region" description="Helical" evidence="11">
    <location>
        <begin position="371"/>
        <end position="396"/>
    </location>
</feature>
<evidence type="ECO:0000259" key="12">
    <source>
        <dbReference type="Pfam" id="PF03600"/>
    </source>
</evidence>
<dbReference type="Proteomes" id="UP000181790">
    <property type="component" value="Unassembled WGS sequence"/>
</dbReference>
<feature type="transmembrane region" description="Helical" evidence="11">
    <location>
        <begin position="332"/>
        <end position="359"/>
    </location>
</feature>
<keyword evidence="7" id="KW-0406">Ion transport</keyword>
<feature type="domain" description="Citrate transporter-like" evidence="12">
    <location>
        <begin position="13"/>
        <end position="358"/>
    </location>
</feature>
<evidence type="ECO:0000256" key="7">
    <source>
        <dbReference type="ARBA" id="ARBA00023065"/>
    </source>
</evidence>
<dbReference type="InterPro" id="IPR045016">
    <property type="entry name" value="NhaD-like"/>
</dbReference>
<dbReference type="PANTHER" id="PTHR43269">
    <property type="entry name" value="SODIUM/PROTON ANTIPORTER 1-RELATED"/>
    <property type="match status" value="1"/>
</dbReference>
<feature type="transmembrane region" description="Helical" evidence="11">
    <location>
        <begin position="178"/>
        <end position="200"/>
    </location>
</feature>
<keyword evidence="5 11" id="KW-1133">Transmembrane helix</keyword>
<dbReference type="PANTHER" id="PTHR43269:SF2">
    <property type="entry name" value="SODIUM_PROTON ANTIPORTER 1-RELATED"/>
    <property type="match status" value="1"/>
</dbReference>
<keyword evidence="6" id="KW-0915">Sodium</keyword>
<accession>A0A1S2VHI1</accession>
<evidence type="ECO:0000256" key="9">
    <source>
        <dbReference type="ARBA" id="ARBA00023201"/>
    </source>
</evidence>
<keyword evidence="9" id="KW-0739">Sodium transport</keyword>
<dbReference type="InterPro" id="IPR004680">
    <property type="entry name" value="Cit_transptr-like_dom"/>
</dbReference>
<gene>
    <name evidence="13" type="ORF">BLX24_16310</name>
</gene>
<keyword evidence="2" id="KW-0813">Transport</keyword>
<evidence type="ECO:0000256" key="3">
    <source>
        <dbReference type="ARBA" id="ARBA00022449"/>
    </source>
</evidence>
<evidence type="ECO:0000256" key="2">
    <source>
        <dbReference type="ARBA" id="ARBA00022448"/>
    </source>
</evidence>
<evidence type="ECO:0000256" key="11">
    <source>
        <dbReference type="SAM" id="Phobius"/>
    </source>
</evidence>
<organism evidence="13 14">
    <name type="scientific">Arsenicibacter rosenii</name>
    <dbReference type="NCBI Taxonomy" id="1750698"/>
    <lineage>
        <taxon>Bacteria</taxon>
        <taxon>Pseudomonadati</taxon>
        <taxon>Bacteroidota</taxon>
        <taxon>Cytophagia</taxon>
        <taxon>Cytophagales</taxon>
        <taxon>Spirosomataceae</taxon>
        <taxon>Arsenicibacter</taxon>
    </lineage>
</organism>
<proteinExistence type="inferred from homology"/>
<dbReference type="OrthoDB" id="9772058at2"/>
<dbReference type="GO" id="GO:0016020">
    <property type="term" value="C:membrane"/>
    <property type="evidence" value="ECO:0007669"/>
    <property type="project" value="UniProtKB-SubCell"/>
</dbReference>
<dbReference type="GO" id="GO:0006814">
    <property type="term" value="P:sodium ion transport"/>
    <property type="evidence" value="ECO:0007669"/>
    <property type="project" value="UniProtKB-KW"/>
</dbReference>
<comment type="subcellular location">
    <subcellularLocation>
        <location evidence="1">Membrane</location>
        <topology evidence="1">Multi-pass membrane protein</topology>
    </subcellularLocation>
</comment>
<evidence type="ECO:0000256" key="5">
    <source>
        <dbReference type="ARBA" id="ARBA00022989"/>
    </source>
</evidence>
<comment type="similarity">
    <text evidence="10">Belongs to the NhaD Na(+)/H(+) (TC 2.A.62) antiporter family.</text>
</comment>
<sequence length="431" mass="46731">MIISLITIFLLGYLLITLEHPIHINKTATALITGVLCWAAYALMTADNHLVTEQLTEHLGSVAEILFFLMGAMTVVELIDAHDGFTLITDRIASRNTRTLLWIICLLSFFMSALLDNLTTSIVMVSVARKLVKNAEQRKIIAGMIIIAANSGGAWSPIGDVTTTMLWIGGQVTTGNIITTLFIPSLASLLVPLTILTFSYPAETQVTSTSATKGISRPYVNVQARRDRRLMLSIGLGGMLFVPIFKMVTHLPPYMGMMLVLGCIWVASELIHKDKDEAERRKFTAAYALSRIDVPSILFFLGILLAVGTLEVTGVLTTLAQALDKAVGNLDLIVLLIGIVSAVVDNVPIVAAAMGMYDLQTFPADHKLWEFLAYCAGTGGSILVIGSAAGVAVMGMEHLDFGWYLRKISWLALIGYITGAAIYLAQFALLH</sequence>
<evidence type="ECO:0000256" key="10">
    <source>
        <dbReference type="ARBA" id="ARBA00025753"/>
    </source>
</evidence>
<dbReference type="AlphaFoldDB" id="A0A1S2VHI1"/>
<dbReference type="GO" id="GO:0015297">
    <property type="term" value="F:antiporter activity"/>
    <property type="evidence" value="ECO:0007669"/>
    <property type="project" value="UniProtKB-KW"/>
</dbReference>
<evidence type="ECO:0000256" key="1">
    <source>
        <dbReference type="ARBA" id="ARBA00004141"/>
    </source>
</evidence>
<comment type="caution">
    <text evidence="13">The sequence shown here is derived from an EMBL/GenBank/DDBJ whole genome shotgun (WGS) entry which is preliminary data.</text>
</comment>
<reference evidence="13 14" key="1">
    <citation type="submission" date="2016-10" db="EMBL/GenBank/DDBJ databases">
        <title>Arsenicibacter rosenii gen. nov., sp. nov., an efficient arsenic-methylating bacterium isolated from an arsenic-contaminated paddy soil.</title>
        <authorList>
            <person name="Huang K."/>
        </authorList>
    </citation>
    <scope>NUCLEOTIDE SEQUENCE [LARGE SCALE GENOMIC DNA]</scope>
    <source>
        <strain evidence="13 14">SM-1</strain>
    </source>
</reference>
<feature type="transmembrane region" description="Helical" evidence="11">
    <location>
        <begin position="230"/>
        <end position="248"/>
    </location>
</feature>
<name>A0A1S2VHI1_9BACT</name>
<dbReference type="EMBL" id="MORL01000008">
    <property type="protein sequence ID" value="OIN58204.1"/>
    <property type="molecule type" value="Genomic_DNA"/>
</dbReference>
<keyword evidence="4 11" id="KW-0812">Transmembrane</keyword>
<evidence type="ECO:0000313" key="13">
    <source>
        <dbReference type="EMBL" id="OIN58204.1"/>
    </source>
</evidence>
<feature type="transmembrane region" description="Helical" evidence="11">
    <location>
        <begin position="297"/>
        <end position="320"/>
    </location>
</feature>
<evidence type="ECO:0000256" key="6">
    <source>
        <dbReference type="ARBA" id="ARBA00023053"/>
    </source>
</evidence>
<evidence type="ECO:0000256" key="8">
    <source>
        <dbReference type="ARBA" id="ARBA00023136"/>
    </source>
</evidence>
<feature type="transmembrane region" description="Helical" evidence="11">
    <location>
        <begin position="58"/>
        <end position="79"/>
    </location>
</feature>
<evidence type="ECO:0000313" key="14">
    <source>
        <dbReference type="Proteomes" id="UP000181790"/>
    </source>
</evidence>
<keyword evidence="14" id="KW-1185">Reference proteome</keyword>
<feature type="transmembrane region" description="Helical" evidence="11">
    <location>
        <begin position="99"/>
        <end position="128"/>
    </location>
</feature>
<feature type="transmembrane region" description="Helical" evidence="11">
    <location>
        <begin position="408"/>
        <end position="430"/>
    </location>
</feature>
<evidence type="ECO:0000256" key="4">
    <source>
        <dbReference type="ARBA" id="ARBA00022692"/>
    </source>
</evidence>
<protein>
    <submittedName>
        <fullName evidence="13">Sodium:proton antiporter</fullName>
    </submittedName>
</protein>